<keyword evidence="2" id="KW-1185">Reference proteome</keyword>
<dbReference type="EMBL" id="AUPC02000405">
    <property type="protein sequence ID" value="POG60190.1"/>
    <property type="molecule type" value="Genomic_DNA"/>
</dbReference>
<accession>A0A2P4P484</accession>
<dbReference type="Proteomes" id="UP000018888">
    <property type="component" value="Unassembled WGS sequence"/>
</dbReference>
<evidence type="ECO:0000313" key="1">
    <source>
        <dbReference type="EMBL" id="POG60190.1"/>
    </source>
</evidence>
<name>A0A2P4P484_RHIID</name>
<evidence type="ECO:0000313" key="2">
    <source>
        <dbReference type="Proteomes" id="UP000018888"/>
    </source>
</evidence>
<sequence>MSGIHEYFKKNPTNWNFIDFLNECDTEPFDAKVDKYTKGLEKIANNQQGERTERAQLLLICFKKASENLIFIESMKKWCERRLSRLPVIQVNGVGNITSKVPGLGLGLEGQQEAYFQGDFQYKMCTKKKEIDQRASIKIKQKGRKQT</sequence>
<dbReference type="AlphaFoldDB" id="A0A2P4P484"/>
<protein>
    <submittedName>
        <fullName evidence="1">Uncharacterized protein</fullName>
    </submittedName>
</protein>
<reference evidence="1 2" key="2">
    <citation type="journal article" date="2018" name="New Phytol.">
        <title>High intraspecific genome diversity in the model arbuscular mycorrhizal symbiont Rhizophagus irregularis.</title>
        <authorList>
            <person name="Chen E.C.H."/>
            <person name="Morin E."/>
            <person name="Beaudet D."/>
            <person name="Noel J."/>
            <person name="Yildirir G."/>
            <person name="Ndikumana S."/>
            <person name="Charron P."/>
            <person name="St-Onge C."/>
            <person name="Giorgi J."/>
            <person name="Kruger M."/>
            <person name="Marton T."/>
            <person name="Ropars J."/>
            <person name="Grigoriev I.V."/>
            <person name="Hainaut M."/>
            <person name="Henrissat B."/>
            <person name="Roux C."/>
            <person name="Martin F."/>
            <person name="Corradi N."/>
        </authorList>
    </citation>
    <scope>NUCLEOTIDE SEQUENCE [LARGE SCALE GENOMIC DNA]</scope>
    <source>
        <strain evidence="1 2">DAOM 197198</strain>
    </source>
</reference>
<dbReference type="SMR" id="A0A2P4P484"/>
<gene>
    <name evidence="1" type="ORF">GLOIN_2v1788227</name>
</gene>
<proteinExistence type="predicted"/>
<comment type="caution">
    <text evidence="1">The sequence shown here is derived from an EMBL/GenBank/DDBJ whole genome shotgun (WGS) entry which is preliminary data.</text>
</comment>
<dbReference type="VEuPathDB" id="FungiDB:RhiirFUN_023243"/>
<reference evidence="1 2" key="1">
    <citation type="journal article" date="2013" name="Proc. Natl. Acad. Sci. U.S.A.">
        <title>Genome of an arbuscular mycorrhizal fungus provides insight into the oldest plant symbiosis.</title>
        <authorList>
            <person name="Tisserant E."/>
            <person name="Malbreil M."/>
            <person name="Kuo A."/>
            <person name="Kohler A."/>
            <person name="Symeonidi A."/>
            <person name="Balestrini R."/>
            <person name="Charron P."/>
            <person name="Duensing N."/>
            <person name="Frei Dit Frey N."/>
            <person name="Gianinazzi-Pearson V."/>
            <person name="Gilbert L.B."/>
            <person name="Handa Y."/>
            <person name="Herr J.R."/>
            <person name="Hijri M."/>
            <person name="Koul R."/>
            <person name="Kawaguchi M."/>
            <person name="Krajinski F."/>
            <person name="Lammers P.J."/>
            <person name="Masclaux F.G."/>
            <person name="Murat C."/>
            <person name="Morin E."/>
            <person name="Ndikumana S."/>
            <person name="Pagni M."/>
            <person name="Petitpierre D."/>
            <person name="Requena N."/>
            <person name="Rosikiewicz P."/>
            <person name="Riley R."/>
            <person name="Saito K."/>
            <person name="San Clemente H."/>
            <person name="Shapiro H."/>
            <person name="van Tuinen D."/>
            <person name="Becard G."/>
            <person name="Bonfante P."/>
            <person name="Paszkowski U."/>
            <person name="Shachar-Hill Y.Y."/>
            <person name="Tuskan G.A."/>
            <person name="Young P.W."/>
            <person name="Sanders I.R."/>
            <person name="Henrissat B."/>
            <person name="Rensing S.A."/>
            <person name="Grigoriev I.V."/>
            <person name="Corradi N."/>
            <person name="Roux C."/>
            <person name="Martin F."/>
        </authorList>
    </citation>
    <scope>NUCLEOTIDE SEQUENCE [LARGE SCALE GENOMIC DNA]</scope>
    <source>
        <strain evidence="1 2">DAOM 197198</strain>
    </source>
</reference>
<organism evidence="1 2">
    <name type="scientific">Rhizophagus irregularis (strain DAOM 181602 / DAOM 197198 / MUCL 43194)</name>
    <name type="common">Arbuscular mycorrhizal fungus</name>
    <name type="synonym">Glomus intraradices</name>
    <dbReference type="NCBI Taxonomy" id="747089"/>
    <lineage>
        <taxon>Eukaryota</taxon>
        <taxon>Fungi</taxon>
        <taxon>Fungi incertae sedis</taxon>
        <taxon>Mucoromycota</taxon>
        <taxon>Glomeromycotina</taxon>
        <taxon>Glomeromycetes</taxon>
        <taxon>Glomerales</taxon>
        <taxon>Glomeraceae</taxon>
        <taxon>Rhizophagus</taxon>
    </lineage>
</organism>